<dbReference type="OrthoDB" id="525686at2759"/>
<evidence type="ECO:0000256" key="4">
    <source>
        <dbReference type="ARBA" id="ARBA00022989"/>
    </source>
</evidence>
<evidence type="ECO:0008006" key="10">
    <source>
        <dbReference type="Google" id="ProtNLM"/>
    </source>
</evidence>
<reference evidence="8 9" key="1">
    <citation type="journal article" date="2017" name="Nature">
        <title>The Apostasia genome and the evolution of orchids.</title>
        <authorList>
            <person name="Zhang G.Q."/>
            <person name="Liu K.W."/>
            <person name="Li Z."/>
            <person name="Lohaus R."/>
            <person name="Hsiao Y.Y."/>
            <person name="Niu S.C."/>
            <person name="Wang J.Y."/>
            <person name="Lin Y.C."/>
            <person name="Xu Q."/>
            <person name="Chen L.J."/>
            <person name="Yoshida K."/>
            <person name="Fujiwara S."/>
            <person name="Wang Z.W."/>
            <person name="Zhang Y.Q."/>
            <person name="Mitsuda N."/>
            <person name="Wang M."/>
            <person name="Liu G.H."/>
            <person name="Pecoraro L."/>
            <person name="Huang H.X."/>
            <person name="Xiao X.J."/>
            <person name="Lin M."/>
            <person name="Wu X.Y."/>
            <person name="Wu W.L."/>
            <person name="Chen Y.Y."/>
            <person name="Chang S.B."/>
            <person name="Sakamoto S."/>
            <person name="Ohme-Takagi M."/>
            <person name="Yagi M."/>
            <person name="Zeng S.J."/>
            <person name="Shen C.Y."/>
            <person name="Yeh C.M."/>
            <person name="Luo Y.B."/>
            <person name="Tsai W.C."/>
            <person name="Van de Peer Y."/>
            <person name="Liu Z.J."/>
        </authorList>
    </citation>
    <scope>NUCLEOTIDE SEQUENCE [LARGE SCALE GENOMIC DNA]</scope>
    <source>
        <strain evidence="9">cv. Shenzhen</strain>
        <tissue evidence="8">Stem</tissue>
    </source>
</reference>
<comment type="subcellular location">
    <subcellularLocation>
        <location evidence="1">Membrane</location>
        <topology evidence="1">Multi-pass membrane protein</topology>
    </subcellularLocation>
</comment>
<accession>A0A2I0AS53</accession>
<evidence type="ECO:0000256" key="3">
    <source>
        <dbReference type="ARBA" id="ARBA00022692"/>
    </source>
</evidence>
<proteinExistence type="inferred from homology"/>
<feature type="compositionally biased region" description="Polar residues" evidence="6">
    <location>
        <begin position="1"/>
        <end position="14"/>
    </location>
</feature>
<dbReference type="PANTHER" id="PTHR31621">
    <property type="entry name" value="PROTEIN DMP3"/>
    <property type="match status" value="1"/>
</dbReference>
<keyword evidence="5 7" id="KW-0472">Membrane</keyword>
<feature type="transmembrane region" description="Helical" evidence="7">
    <location>
        <begin position="38"/>
        <end position="61"/>
    </location>
</feature>
<evidence type="ECO:0000313" key="8">
    <source>
        <dbReference type="EMBL" id="PKA58378.1"/>
    </source>
</evidence>
<keyword evidence="4 7" id="KW-1133">Transmembrane helix</keyword>
<feature type="transmembrane region" description="Helical" evidence="7">
    <location>
        <begin position="73"/>
        <end position="94"/>
    </location>
</feature>
<dbReference type="PANTHER" id="PTHR31621:SF1">
    <property type="entry name" value="PROTEIN DMP5"/>
    <property type="match status" value="1"/>
</dbReference>
<dbReference type="Pfam" id="PF05078">
    <property type="entry name" value="DUF679"/>
    <property type="match status" value="1"/>
</dbReference>
<evidence type="ECO:0000256" key="5">
    <source>
        <dbReference type="ARBA" id="ARBA00023136"/>
    </source>
</evidence>
<feature type="transmembrane region" description="Helical" evidence="7">
    <location>
        <begin position="178"/>
        <end position="197"/>
    </location>
</feature>
<dbReference type="EMBL" id="KZ451953">
    <property type="protein sequence ID" value="PKA58378.1"/>
    <property type="molecule type" value="Genomic_DNA"/>
</dbReference>
<comment type="similarity">
    <text evidence="2">Belongs to the plant DMP1 protein family.</text>
</comment>
<sequence>MAMRPTKSQATQEKSPPSPPQSSFSPTFSSSSAVLSQALAIVSNLANLLPTGTLLAFQLLVPVFTKNGSCDPATRLMTLALLLLLAASAFVACFTDSFRLPDGRVFYGLATPRGMWLFETPPESSASEVPDLSKYRLRVVDFVHAALAALVFGVVALRDKNVVECFYPSPETTTTKEVLDILPLGIGVICSMLFVVFPTTRNGVGRVDSGGVNYKFKPQFFNFMYKPIKSI</sequence>
<keyword evidence="9" id="KW-1185">Reference proteome</keyword>
<dbReference type="GO" id="GO:0005737">
    <property type="term" value="C:cytoplasm"/>
    <property type="evidence" value="ECO:0007669"/>
    <property type="project" value="UniProtKB-ARBA"/>
</dbReference>
<evidence type="ECO:0000313" key="9">
    <source>
        <dbReference type="Proteomes" id="UP000236161"/>
    </source>
</evidence>
<name>A0A2I0AS53_9ASPA</name>
<evidence type="ECO:0000256" key="2">
    <source>
        <dbReference type="ARBA" id="ARBA00008707"/>
    </source>
</evidence>
<dbReference type="Proteomes" id="UP000236161">
    <property type="component" value="Unassembled WGS sequence"/>
</dbReference>
<dbReference type="STRING" id="1088818.A0A2I0AS53"/>
<feature type="region of interest" description="Disordered" evidence="6">
    <location>
        <begin position="1"/>
        <end position="26"/>
    </location>
</feature>
<feature type="transmembrane region" description="Helical" evidence="7">
    <location>
        <begin position="139"/>
        <end position="158"/>
    </location>
</feature>
<dbReference type="InterPro" id="IPR007770">
    <property type="entry name" value="DMP"/>
</dbReference>
<protein>
    <recommendedName>
        <fullName evidence="10">Protein DMP6</fullName>
    </recommendedName>
</protein>
<dbReference type="AlphaFoldDB" id="A0A2I0AS53"/>
<gene>
    <name evidence="8" type="ORF">AXF42_Ash013884</name>
</gene>
<dbReference type="GO" id="GO:0016020">
    <property type="term" value="C:membrane"/>
    <property type="evidence" value="ECO:0007669"/>
    <property type="project" value="UniProtKB-SubCell"/>
</dbReference>
<evidence type="ECO:0000256" key="7">
    <source>
        <dbReference type="SAM" id="Phobius"/>
    </source>
</evidence>
<organism evidence="8 9">
    <name type="scientific">Apostasia shenzhenica</name>
    <dbReference type="NCBI Taxonomy" id="1088818"/>
    <lineage>
        <taxon>Eukaryota</taxon>
        <taxon>Viridiplantae</taxon>
        <taxon>Streptophyta</taxon>
        <taxon>Embryophyta</taxon>
        <taxon>Tracheophyta</taxon>
        <taxon>Spermatophyta</taxon>
        <taxon>Magnoliopsida</taxon>
        <taxon>Liliopsida</taxon>
        <taxon>Asparagales</taxon>
        <taxon>Orchidaceae</taxon>
        <taxon>Apostasioideae</taxon>
        <taxon>Apostasia</taxon>
    </lineage>
</organism>
<evidence type="ECO:0000256" key="1">
    <source>
        <dbReference type="ARBA" id="ARBA00004141"/>
    </source>
</evidence>
<evidence type="ECO:0000256" key="6">
    <source>
        <dbReference type="SAM" id="MobiDB-lite"/>
    </source>
</evidence>
<dbReference type="GO" id="GO:0010256">
    <property type="term" value="P:endomembrane system organization"/>
    <property type="evidence" value="ECO:0007669"/>
    <property type="project" value="TreeGrafter"/>
</dbReference>
<keyword evidence="3 7" id="KW-0812">Transmembrane</keyword>